<evidence type="ECO:0000313" key="2">
    <source>
        <dbReference type="Proteomes" id="UP000242715"/>
    </source>
</evidence>
<protein>
    <submittedName>
        <fullName evidence="1">Uncharacterized protein</fullName>
    </submittedName>
</protein>
<organism evidence="1 2">
    <name type="scientific">Trifolium subterraneum</name>
    <name type="common">Subterranean clover</name>
    <dbReference type="NCBI Taxonomy" id="3900"/>
    <lineage>
        <taxon>Eukaryota</taxon>
        <taxon>Viridiplantae</taxon>
        <taxon>Streptophyta</taxon>
        <taxon>Embryophyta</taxon>
        <taxon>Tracheophyta</taxon>
        <taxon>Spermatophyta</taxon>
        <taxon>Magnoliopsida</taxon>
        <taxon>eudicotyledons</taxon>
        <taxon>Gunneridae</taxon>
        <taxon>Pentapetalae</taxon>
        <taxon>rosids</taxon>
        <taxon>fabids</taxon>
        <taxon>Fabales</taxon>
        <taxon>Fabaceae</taxon>
        <taxon>Papilionoideae</taxon>
        <taxon>50 kb inversion clade</taxon>
        <taxon>NPAAA clade</taxon>
        <taxon>Hologalegina</taxon>
        <taxon>IRL clade</taxon>
        <taxon>Trifolieae</taxon>
        <taxon>Trifolium</taxon>
    </lineage>
</organism>
<proteinExistence type="predicted"/>
<reference evidence="2" key="1">
    <citation type="journal article" date="2017" name="Front. Plant Sci.">
        <title>Climate Clever Clovers: New Paradigm to Reduce the Environmental Footprint of Ruminants by Breeding Low Methanogenic Forages Utilizing Haplotype Variation.</title>
        <authorList>
            <person name="Kaur P."/>
            <person name="Appels R."/>
            <person name="Bayer P.E."/>
            <person name="Keeble-Gagnere G."/>
            <person name="Wang J."/>
            <person name="Hirakawa H."/>
            <person name="Shirasawa K."/>
            <person name="Vercoe P."/>
            <person name="Stefanova K."/>
            <person name="Durmic Z."/>
            <person name="Nichols P."/>
            <person name="Revell C."/>
            <person name="Isobe S.N."/>
            <person name="Edwards D."/>
            <person name="Erskine W."/>
        </authorList>
    </citation>
    <scope>NUCLEOTIDE SEQUENCE [LARGE SCALE GENOMIC DNA]</scope>
    <source>
        <strain evidence="2">cv. Daliak</strain>
    </source>
</reference>
<gene>
    <name evidence="1" type="ORF">TSUD_157490</name>
</gene>
<dbReference type="Proteomes" id="UP000242715">
    <property type="component" value="Unassembled WGS sequence"/>
</dbReference>
<name>A0A2Z6LZT0_TRISU</name>
<evidence type="ECO:0000313" key="1">
    <source>
        <dbReference type="EMBL" id="GAU24836.1"/>
    </source>
</evidence>
<accession>A0A2Z6LZT0</accession>
<dbReference type="EMBL" id="DF973297">
    <property type="protein sequence ID" value="GAU24836.1"/>
    <property type="molecule type" value="Genomic_DNA"/>
</dbReference>
<sequence>MSRVNMEDISSDFVVFIGNSFSSELWVLHLAELNIGFIYSRWRTFHSDINARGVCFVRVSCALSVRVLVALERGPEASPIKMCNGKFLLCGTCSFCCCIGAFDAGRVLS</sequence>
<dbReference type="AlphaFoldDB" id="A0A2Z6LZT0"/>
<keyword evidence="2" id="KW-1185">Reference proteome</keyword>